<proteinExistence type="predicted"/>
<gene>
    <name evidence="3" type="primary">LOC136090089</name>
</gene>
<organism evidence="2 3">
    <name type="scientific">Hydra vulgaris</name>
    <name type="common">Hydra</name>
    <name type="synonym">Hydra attenuata</name>
    <dbReference type="NCBI Taxonomy" id="6087"/>
    <lineage>
        <taxon>Eukaryota</taxon>
        <taxon>Metazoa</taxon>
        <taxon>Cnidaria</taxon>
        <taxon>Hydrozoa</taxon>
        <taxon>Hydroidolina</taxon>
        <taxon>Anthoathecata</taxon>
        <taxon>Aplanulata</taxon>
        <taxon>Hydridae</taxon>
        <taxon>Hydra</taxon>
    </lineage>
</organism>
<feature type="domain" description="Mutator-like transposase" evidence="1">
    <location>
        <begin position="65"/>
        <end position="431"/>
    </location>
</feature>
<evidence type="ECO:0000313" key="3">
    <source>
        <dbReference type="RefSeq" id="XP_065672268.1"/>
    </source>
</evidence>
<dbReference type="Pfam" id="PF20700">
    <property type="entry name" value="Mutator"/>
    <property type="match status" value="1"/>
</dbReference>
<protein>
    <submittedName>
        <fullName evidence="3">Uncharacterized protein LOC136090089</fullName>
    </submittedName>
</protein>
<dbReference type="InterPro" id="IPR049012">
    <property type="entry name" value="Mutator_transp_dom"/>
</dbReference>
<dbReference type="PANTHER" id="PTHR33309">
    <property type="entry name" value="KERATIN, ULTRA HIGH-SULFUR MATRIX PROTEIN-LIKE"/>
    <property type="match status" value="1"/>
</dbReference>
<dbReference type="PANTHER" id="PTHR33309:SF3">
    <property type="entry name" value="CCHC-TYPE DOMAIN-CONTAINING PROTEIN"/>
    <property type="match status" value="1"/>
</dbReference>
<keyword evidence="2" id="KW-1185">Reference proteome</keyword>
<dbReference type="RefSeq" id="XP_065672268.1">
    <property type="nucleotide sequence ID" value="XM_065816196.1"/>
</dbReference>
<reference evidence="3" key="1">
    <citation type="submission" date="2025-08" db="UniProtKB">
        <authorList>
            <consortium name="RefSeq"/>
        </authorList>
    </citation>
    <scope>IDENTIFICATION</scope>
</reference>
<evidence type="ECO:0000259" key="1">
    <source>
        <dbReference type="Pfam" id="PF20700"/>
    </source>
</evidence>
<accession>A0ABM4DD01</accession>
<dbReference type="GeneID" id="136090089"/>
<dbReference type="Proteomes" id="UP001652625">
    <property type="component" value="Chromosome 13"/>
</dbReference>
<evidence type="ECO:0000313" key="2">
    <source>
        <dbReference type="Proteomes" id="UP001652625"/>
    </source>
</evidence>
<name>A0ABM4DD01_HYDVU</name>
<sequence length="593" mass="67868">MANKRNKVRNLKRKYQGNRYSRKAKEVIECSRKSETTSASKLKNNFSAETTCDSEVDNFFFICNFRIIKNILEQYSICSECNSKLTFLHNKSVRMGFSIGITIQCSNCDFESTFYSSPYINQSSKPGSNPYEINLRAVMAFREIGRSNEAMSTFTAIMNMPPPLSNHSYDLTNNKLHKVYKEISSHSMKAAVSELREIINANASDDEIIDCGISIDGTWQRRGYSSLNGVVAGLSHENKKVIDVFSLSKFCMQCEVHKRINNPIDFECWKATHNCQVNHFGTAGSMEAAGAREIFHSSIQKYNLRYTKYLGDGDSSSFTNVVKSKPYGDCIIEKLECIGHYQKRVGSRLRQKIKDFKGRLLSDGLKISGKGRLTNKSINTMQNFVGMAIRQNKNNLLCMRNSVIAVLYHCTNFPYEVTRHQFCLKGKNSWCKWQSDKVTGKTSYKQKINLPVAVMEEIKPIFQELSNPEMLRKCLHGMTQNCNESFNGFIWQRCPKATFTARKILEIAVYSSILNYNDGFTSLRYVFKMLGFPGGIYFEKGAFKKDKKRLSSMSRKSTDINKKRRKHLRSIKKGYLDIEKENDDGNFYTSGSF</sequence>